<dbReference type="OrthoDB" id="6067901at2759"/>
<keyword evidence="2" id="KW-0519">Myristate</keyword>
<sequence>MGAACTTNTTALNGSVTSLNDNVNIIKILLTGPSKCGKSYLLSKWLYGFESDDVKGSNDFNMKKVTSRTGQVFTVWEISSKPNLKSIRRNMFYGTQGMVYVVRNIEENKEYWMEVEKDINSLLLEPELKDIPTLIVLNQSQTNGILANEVKSKINLPADVNRKWSYYEVHSEQSEEIDNILMTLESLLNPIEIHVDAKS</sequence>
<feature type="binding site" evidence="6">
    <location>
        <position position="39"/>
    </location>
    <ligand>
        <name>Mg(2+)</name>
        <dbReference type="ChEBI" id="CHEBI:18420"/>
    </ligand>
</feature>
<evidence type="ECO:0000256" key="3">
    <source>
        <dbReference type="ARBA" id="ARBA00022741"/>
    </source>
</evidence>
<dbReference type="GO" id="GO:0005525">
    <property type="term" value="F:GTP binding"/>
    <property type="evidence" value="ECO:0007669"/>
    <property type="project" value="UniProtKB-KW"/>
</dbReference>
<feature type="binding site" evidence="6">
    <location>
        <position position="57"/>
    </location>
    <ligand>
        <name>Mg(2+)</name>
        <dbReference type="ChEBI" id="CHEBI:18420"/>
    </ligand>
</feature>
<evidence type="ECO:0000313" key="8">
    <source>
        <dbReference type="Proteomes" id="UP000030746"/>
    </source>
</evidence>
<evidence type="ECO:0000256" key="5">
    <source>
        <dbReference type="PIRSR" id="PIRSR606689-1"/>
    </source>
</evidence>
<dbReference type="InterPro" id="IPR027417">
    <property type="entry name" value="P-loop_NTPase"/>
</dbReference>
<dbReference type="RefSeq" id="XP_009065776.1">
    <property type="nucleotide sequence ID" value="XM_009067528.1"/>
</dbReference>
<dbReference type="SUPFAM" id="SSF52540">
    <property type="entry name" value="P-loop containing nucleoside triphosphate hydrolases"/>
    <property type="match status" value="1"/>
</dbReference>
<comment type="similarity">
    <text evidence="1">Belongs to the small GTPase superfamily. Arf family.</text>
</comment>
<dbReference type="STRING" id="225164.V3ZM54"/>
<keyword evidence="6" id="KW-0460">Magnesium</keyword>
<proteinExistence type="inferred from homology"/>
<dbReference type="InterPro" id="IPR044612">
    <property type="entry name" value="ARL2/3"/>
</dbReference>
<evidence type="ECO:0000313" key="7">
    <source>
        <dbReference type="EMBL" id="ESO83520.1"/>
    </source>
</evidence>
<dbReference type="HOGENOM" id="CLU_1373635_0_0_1"/>
<evidence type="ECO:0000256" key="6">
    <source>
        <dbReference type="PIRSR" id="PIRSR606689-2"/>
    </source>
</evidence>
<dbReference type="GO" id="GO:0003924">
    <property type="term" value="F:GTPase activity"/>
    <property type="evidence" value="ECO:0007669"/>
    <property type="project" value="InterPro"/>
</dbReference>
<dbReference type="GeneID" id="20250185"/>
<evidence type="ECO:0000256" key="4">
    <source>
        <dbReference type="ARBA" id="ARBA00023134"/>
    </source>
</evidence>
<dbReference type="EMBL" id="KB203660">
    <property type="protein sequence ID" value="ESO83520.1"/>
    <property type="molecule type" value="Genomic_DNA"/>
</dbReference>
<dbReference type="SMART" id="SM00177">
    <property type="entry name" value="ARF"/>
    <property type="match status" value="1"/>
</dbReference>
<keyword evidence="8" id="KW-1185">Reference proteome</keyword>
<dbReference type="CTD" id="20250185"/>
<accession>V3ZM54</accession>
<gene>
    <name evidence="7" type="ORF">LOTGIDRAFT_236548</name>
</gene>
<dbReference type="KEGG" id="lgi:LOTGIDRAFT_236548"/>
<dbReference type="InterPro" id="IPR006689">
    <property type="entry name" value="Small_GTPase_ARF/SAR"/>
</dbReference>
<feature type="binding site" evidence="5">
    <location>
        <begin position="32"/>
        <end position="39"/>
    </location>
    <ligand>
        <name>GTP</name>
        <dbReference type="ChEBI" id="CHEBI:37565"/>
    </ligand>
</feature>
<dbReference type="Pfam" id="PF00025">
    <property type="entry name" value="Arf"/>
    <property type="match status" value="1"/>
</dbReference>
<dbReference type="AlphaFoldDB" id="V3ZM54"/>
<protein>
    <submittedName>
        <fullName evidence="7">Uncharacterized protein</fullName>
    </submittedName>
</protein>
<dbReference type="PANTHER" id="PTHR45697">
    <property type="entry name" value="ADP-RIBOSYLATION FACTOR-LIKE PROTEIN 2-RELATED"/>
    <property type="match status" value="1"/>
</dbReference>
<keyword evidence="4 5" id="KW-0342">GTP-binding</keyword>
<dbReference type="GO" id="GO:0046872">
    <property type="term" value="F:metal ion binding"/>
    <property type="evidence" value="ECO:0007669"/>
    <property type="project" value="UniProtKB-KW"/>
</dbReference>
<organism evidence="7 8">
    <name type="scientific">Lottia gigantea</name>
    <name type="common">Giant owl limpet</name>
    <dbReference type="NCBI Taxonomy" id="225164"/>
    <lineage>
        <taxon>Eukaryota</taxon>
        <taxon>Metazoa</taxon>
        <taxon>Spiralia</taxon>
        <taxon>Lophotrochozoa</taxon>
        <taxon>Mollusca</taxon>
        <taxon>Gastropoda</taxon>
        <taxon>Patellogastropoda</taxon>
        <taxon>Lottioidea</taxon>
        <taxon>Lottiidae</taxon>
        <taxon>Lottia</taxon>
    </lineage>
</organism>
<keyword evidence="2" id="KW-0449">Lipoprotein</keyword>
<dbReference type="Gene3D" id="3.40.50.300">
    <property type="entry name" value="P-loop containing nucleotide triphosphate hydrolases"/>
    <property type="match status" value="1"/>
</dbReference>
<keyword evidence="6" id="KW-0479">Metal-binding</keyword>
<evidence type="ECO:0000256" key="1">
    <source>
        <dbReference type="ARBA" id="ARBA00010290"/>
    </source>
</evidence>
<name>V3ZM54_LOTGI</name>
<evidence type="ECO:0000256" key="2">
    <source>
        <dbReference type="ARBA" id="ARBA00022707"/>
    </source>
</evidence>
<dbReference type="Proteomes" id="UP000030746">
    <property type="component" value="Unassembled WGS sequence"/>
</dbReference>
<reference evidence="7 8" key="1">
    <citation type="journal article" date="2013" name="Nature">
        <title>Insights into bilaterian evolution from three spiralian genomes.</title>
        <authorList>
            <person name="Simakov O."/>
            <person name="Marletaz F."/>
            <person name="Cho S.J."/>
            <person name="Edsinger-Gonzales E."/>
            <person name="Havlak P."/>
            <person name="Hellsten U."/>
            <person name="Kuo D.H."/>
            <person name="Larsson T."/>
            <person name="Lv J."/>
            <person name="Arendt D."/>
            <person name="Savage R."/>
            <person name="Osoegawa K."/>
            <person name="de Jong P."/>
            <person name="Grimwood J."/>
            <person name="Chapman J.A."/>
            <person name="Shapiro H."/>
            <person name="Aerts A."/>
            <person name="Otillar R.P."/>
            <person name="Terry A.Y."/>
            <person name="Boore J.L."/>
            <person name="Grigoriev I.V."/>
            <person name="Lindberg D.R."/>
            <person name="Seaver E.C."/>
            <person name="Weisblat D.A."/>
            <person name="Putnam N.H."/>
            <person name="Rokhsar D.S."/>
        </authorList>
    </citation>
    <scope>NUCLEOTIDE SEQUENCE [LARGE SCALE GENOMIC DNA]</scope>
</reference>
<keyword evidence="3 5" id="KW-0547">Nucleotide-binding</keyword>